<name>A0A2P2BX42_9ZZZZ</name>
<sequence>MKKAFSLALLSAAILSLTACGTDSSSSAEGTTDTQNQQDVTFATEMIPHHQQAVQMAELAQSQAASTAVKDLADQIQAAQGPEIDTMTGWLKAWGEDVPDPSMGGMDMGESESMPGMMSDQAMNDLSAASGETFDRMWLESMIAHHEGAVEMAATEIADGSDAGAISLARTIKAAQKAEIATMKKLLAS</sequence>
<organism evidence="2">
    <name type="scientific">metagenome</name>
    <dbReference type="NCBI Taxonomy" id="256318"/>
    <lineage>
        <taxon>unclassified sequences</taxon>
        <taxon>metagenomes</taxon>
    </lineage>
</organism>
<dbReference type="PROSITE" id="PS51257">
    <property type="entry name" value="PROKAR_LIPOPROTEIN"/>
    <property type="match status" value="1"/>
</dbReference>
<evidence type="ECO:0000313" key="2">
    <source>
        <dbReference type="EMBL" id="CUR54306.1"/>
    </source>
</evidence>
<proteinExistence type="predicted"/>
<dbReference type="Gene3D" id="1.20.1260.10">
    <property type="match status" value="1"/>
</dbReference>
<dbReference type="PANTHER" id="PTHR36933">
    <property type="entry name" value="SLL0788 PROTEIN"/>
    <property type="match status" value="1"/>
</dbReference>
<dbReference type="InterPro" id="IPR012347">
    <property type="entry name" value="Ferritin-like"/>
</dbReference>
<evidence type="ECO:0000259" key="1">
    <source>
        <dbReference type="Pfam" id="PF03713"/>
    </source>
</evidence>
<dbReference type="InterPro" id="IPR005183">
    <property type="entry name" value="DUF305_CopM-like"/>
</dbReference>
<dbReference type="PANTHER" id="PTHR36933:SF1">
    <property type="entry name" value="SLL0788 PROTEIN"/>
    <property type="match status" value="1"/>
</dbReference>
<reference evidence="2" key="1">
    <citation type="submission" date="2015-08" db="EMBL/GenBank/DDBJ databases">
        <authorList>
            <person name="Babu N.S."/>
            <person name="Beckwith C.J."/>
            <person name="Beseler K.G."/>
            <person name="Brison A."/>
            <person name="Carone J.V."/>
            <person name="Caskin T.P."/>
            <person name="Diamond M."/>
            <person name="Durham M.E."/>
            <person name="Foxe J.M."/>
            <person name="Go M."/>
            <person name="Henderson B.A."/>
            <person name="Jones I.B."/>
            <person name="McGettigan J.A."/>
            <person name="Micheletti S.J."/>
            <person name="Nasrallah M.E."/>
            <person name="Ortiz D."/>
            <person name="Piller C.R."/>
            <person name="Privatt S.R."/>
            <person name="Schneider S.L."/>
            <person name="Sharp S."/>
            <person name="Smith T.C."/>
            <person name="Stanton J.D."/>
            <person name="Ullery H.E."/>
            <person name="Wilson R.J."/>
            <person name="Serrano M.G."/>
            <person name="Buck G."/>
            <person name="Lee V."/>
            <person name="Wang Y."/>
            <person name="Carvalho R."/>
            <person name="Voegtly L."/>
            <person name="Shi R."/>
            <person name="Duckworth R."/>
            <person name="Johnson A."/>
            <person name="Loviza R."/>
            <person name="Walstead R."/>
            <person name="Shah Z."/>
            <person name="Kiflezghi M."/>
            <person name="Wade K."/>
            <person name="Ball S.L."/>
            <person name="Bradley K.W."/>
            <person name="Asai D.J."/>
            <person name="Bowman C.A."/>
            <person name="Russell D.A."/>
            <person name="Pope W.H."/>
            <person name="Jacobs-Sera D."/>
            <person name="Hendrix R.W."/>
            <person name="Hatfull G.F."/>
        </authorList>
    </citation>
    <scope>NUCLEOTIDE SEQUENCE</scope>
</reference>
<dbReference type="AlphaFoldDB" id="A0A2P2BX42"/>
<keyword evidence="2" id="KW-0449">Lipoprotein</keyword>
<dbReference type="EMBL" id="CZKA01000007">
    <property type="protein sequence ID" value="CUR54306.1"/>
    <property type="molecule type" value="Genomic_DNA"/>
</dbReference>
<protein>
    <submittedName>
        <fullName evidence="2">Lipoprotein</fullName>
    </submittedName>
</protein>
<accession>A0A2P2BX42</accession>
<feature type="domain" description="DUF305" evidence="1">
    <location>
        <begin position="39"/>
        <end position="187"/>
    </location>
</feature>
<gene>
    <name evidence="2" type="ORF">NOCA2150048</name>
</gene>
<dbReference type="Pfam" id="PF03713">
    <property type="entry name" value="DUF305"/>
    <property type="match status" value="1"/>
</dbReference>